<feature type="compositionally biased region" description="Basic residues" evidence="1">
    <location>
        <begin position="1141"/>
        <end position="1155"/>
    </location>
</feature>
<keyword evidence="2" id="KW-1133">Transmembrane helix</keyword>
<feature type="region of interest" description="Disordered" evidence="1">
    <location>
        <begin position="1125"/>
        <end position="1163"/>
    </location>
</feature>
<evidence type="ECO:0000313" key="3">
    <source>
        <dbReference type="EMBL" id="KAG5643154.1"/>
    </source>
</evidence>
<feature type="compositionally biased region" description="Basic and acidic residues" evidence="1">
    <location>
        <begin position="575"/>
        <end position="592"/>
    </location>
</feature>
<reference evidence="3" key="2">
    <citation type="submission" date="2021-10" db="EMBL/GenBank/DDBJ databases">
        <title>Phylogenomics reveals ancestral predisposition of the termite-cultivated fungus Termitomyces towards a domesticated lifestyle.</title>
        <authorList>
            <person name="Auxier B."/>
            <person name="Grum-Grzhimaylo A."/>
            <person name="Cardenas M.E."/>
            <person name="Lodge J.D."/>
            <person name="Laessoe T."/>
            <person name="Pedersen O."/>
            <person name="Smith M.E."/>
            <person name="Kuyper T.W."/>
            <person name="Franco-Molano E.A."/>
            <person name="Baroni T.J."/>
            <person name="Aanen D.K."/>
        </authorList>
    </citation>
    <scope>NUCLEOTIDE SEQUENCE</scope>
    <source>
        <strain evidence="3">AP01</strain>
        <tissue evidence="3">Mycelium</tissue>
    </source>
</reference>
<feature type="transmembrane region" description="Helical" evidence="2">
    <location>
        <begin position="205"/>
        <end position="224"/>
    </location>
</feature>
<accession>A0A9P7KBJ9</accession>
<evidence type="ECO:0000256" key="2">
    <source>
        <dbReference type="SAM" id="Phobius"/>
    </source>
</evidence>
<feature type="compositionally biased region" description="Low complexity" evidence="1">
    <location>
        <begin position="685"/>
        <end position="694"/>
    </location>
</feature>
<dbReference type="Proteomes" id="UP000775547">
    <property type="component" value="Unassembled WGS sequence"/>
</dbReference>
<dbReference type="EMBL" id="JABCKV010000130">
    <property type="protein sequence ID" value="KAG5643154.1"/>
    <property type="molecule type" value="Genomic_DNA"/>
</dbReference>
<reference evidence="3" key="1">
    <citation type="submission" date="2020-07" db="EMBL/GenBank/DDBJ databases">
        <authorList>
            <person name="Nieuwenhuis M."/>
            <person name="Van De Peppel L.J.J."/>
        </authorList>
    </citation>
    <scope>NUCLEOTIDE SEQUENCE</scope>
    <source>
        <strain evidence="3">AP01</strain>
        <tissue evidence="3">Mycelium</tissue>
    </source>
</reference>
<evidence type="ECO:0000256" key="1">
    <source>
        <dbReference type="SAM" id="MobiDB-lite"/>
    </source>
</evidence>
<comment type="caution">
    <text evidence="3">The sequence shown here is derived from an EMBL/GenBank/DDBJ whole genome shotgun (WGS) entry which is preliminary data.</text>
</comment>
<keyword evidence="2" id="KW-0812">Transmembrane</keyword>
<feature type="region of interest" description="Disordered" evidence="1">
    <location>
        <begin position="554"/>
        <end position="614"/>
    </location>
</feature>
<feature type="region of interest" description="Disordered" evidence="1">
    <location>
        <begin position="640"/>
        <end position="719"/>
    </location>
</feature>
<keyword evidence="2" id="KW-0472">Membrane</keyword>
<organism evidence="3 4">
    <name type="scientific">Asterophora parasitica</name>
    <dbReference type="NCBI Taxonomy" id="117018"/>
    <lineage>
        <taxon>Eukaryota</taxon>
        <taxon>Fungi</taxon>
        <taxon>Dikarya</taxon>
        <taxon>Basidiomycota</taxon>
        <taxon>Agaricomycotina</taxon>
        <taxon>Agaricomycetes</taxon>
        <taxon>Agaricomycetidae</taxon>
        <taxon>Agaricales</taxon>
        <taxon>Tricholomatineae</taxon>
        <taxon>Lyophyllaceae</taxon>
        <taxon>Asterophora</taxon>
    </lineage>
</organism>
<feature type="compositionally biased region" description="Basic and acidic residues" evidence="1">
    <location>
        <begin position="644"/>
        <end position="660"/>
    </location>
</feature>
<feature type="compositionally biased region" description="Low complexity" evidence="1">
    <location>
        <begin position="661"/>
        <end position="676"/>
    </location>
</feature>
<dbReference type="AlphaFoldDB" id="A0A9P7KBJ9"/>
<evidence type="ECO:0000313" key="4">
    <source>
        <dbReference type="Proteomes" id="UP000775547"/>
    </source>
</evidence>
<feature type="compositionally biased region" description="Basic and acidic residues" evidence="1">
    <location>
        <begin position="1125"/>
        <end position="1140"/>
    </location>
</feature>
<feature type="transmembrane region" description="Helical" evidence="2">
    <location>
        <begin position="21"/>
        <end position="45"/>
    </location>
</feature>
<name>A0A9P7KBJ9_9AGAR</name>
<proteinExistence type="predicted"/>
<protein>
    <submittedName>
        <fullName evidence="3">Uncharacterized protein</fullName>
    </submittedName>
</protein>
<gene>
    <name evidence="3" type="ORF">DXG03_001484</name>
</gene>
<keyword evidence="4" id="KW-1185">Reference proteome</keyword>
<sequence length="1186" mass="130102">MDNIFKLSKHTGTLFLTPIRAFVAAIGTFPFLFFLLLLLLLPILLPTFLIAPQDSLVSSIDAFTTTPTYTSSSRIATRTTGVYVDNGKVVNLKLVAAHIATAATIIYLLLAPPRSRVGALRGTLCCVGAVPRIAQAVINTLVNRFSAIFSQPNVATPPKLTHLPSSPATILLNAKYRHRSQHATHRSTLGATFAWAIGMDIGTKILDAFIARAFGAIAAVWTIVTPTIQCYQRAYRGNFGAILGTWSFVTQGIVKRATNKLYSVVIPFKASHRIECARSTLSAIFAWTAGLVNGTIDSVLGALMALLTIMPKIQRGQNKVHHQTFGARIYAWWPSAYRFAIDVNTTPALTTPALLDLATNVPDREPTVVVVDVFEKYTGRIARELTALSTSQRQEMADTLTKNFNEAMAFFLVALAVKTIADEAAIKIEVVDTDAKEVDPELEITLSVPLPDDDSIDDSESPEAIDGKVNEIKVVTVEIEDAETDADAKEVDPELELALSVPLPDDDFIDDSESPEPVHSVVDKVAIEMELLDTETETDVKEVDPELELALSIPLPCDDSDVDNYKSHQPTHPNVTRESEVIHTESDAKDVDSEVELTPVPETNTSIDDSQRPESLHLVVEAKKVDIPTSPSEASTLAFIALPKVEKSDNNDRGTAEKSRAVAPAAQEVEPASTAKPPKPKKVKATAPAATSVALQGLGRWSNPNASSSAPAPSTSTRASRWAHAHSSYLWSNVVRQREQAAAEGMKRKERRHKLAVGVERAEKAAEKVKRLIDEMRRGRAEVKEPVKGAVVEDVGSRVEDEERAEVDLMFTLALSTPLPLDEDRLEDEERAEADMGLTLALSTPLPLDEEDWMFQLALSTPLPLDEDSLEDEERAKEDLVLTLALSTPLPLDVENWMFQLALSTLLPLEEEDEVDWVPTQNLPMDDKQLSLPPDSDLMRADATYPSVEDDELILALSTPLPADELESRNEEPGLALGPPADDLLKHLIDTDVLDIAHMIPLPLDESMEAYCETEPEATESASKPSRFVWGDEDAEELPDLVFPSEDSSNTIAVTATADAPVLVTSSTPIIPANTDSATTSVLVPCTKTSPAHSAITTDDWRAASREREVKRRLEREVREAQLRLESEEREAKDRAEQEKRAKKQAKAERKRTKKVEKEKEKYESTMARLAKEMEAARSALLANRR</sequence>
<feature type="compositionally biased region" description="Low complexity" evidence="1">
    <location>
        <begin position="702"/>
        <end position="719"/>
    </location>
</feature>
<feature type="transmembrane region" description="Helical" evidence="2">
    <location>
        <begin position="92"/>
        <end position="111"/>
    </location>
</feature>